<evidence type="ECO:0000313" key="8">
    <source>
        <dbReference type="Proteomes" id="UP000094197"/>
    </source>
</evidence>
<dbReference type="GO" id="GO:0005886">
    <property type="term" value="C:plasma membrane"/>
    <property type="evidence" value="ECO:0007669"/>
    <property type="project" value="UniProtKB-SubCell"/>
</dbReference>
<keyword evidence="4 6" id="KW-1133">Transmembrane helix</keyword>
<evidence type="ECO:0000256" key="1">
    <source>
        <dbReference type="ARBA" id="ARBA00004651"/>
    </source>
</evidence>
<keyword evidence="2" id="KW-1003">Cell membrane</keyword>
<keyword evidence="5 6" id="KW-0472">Membrane</keyword>
<dbReference type="PANTHER" id="PTHR30213:SF0">
    <property type="entry name" value="UPF0761 MEMBRANE PROTEIN YIHY"/>
    <property type="match status" value="1"/>
</dbReference>
<dbReference type="Proteomes" id="UP000094197">
    <property type="component" value="Chromosome 1"/>
</dbReference>
<dbReference type="SUPFAM" id="SSF110296">
    <property type="entry name" value="Oligoxyloglucan reducing end-specific cellobiohydrolase"/>
    <property type="match status" value="1"/>
</dbReference>
<dbReference type="Gene3D" id="2.130.10.10">
    <property type="entry name" value="YVTN repeat-like/Quinoprotein amine dehydrogenase"/>
    <property type="match status" value="1"/>
</dbReference>
<evidence type="ECO:0000256" key="2">
    <source>
        <dbReference type="ARBA" id="ARBA00022475"/>
    </source>
</evidence>
<gene>
    <name evidence="7" type="ORF">A0128_11845</name>
</gene>
<dbReference type="OrthoDB" id="9767885at2"/>
<feature type="transmembrane region" description="Helical" evidence="6">
    <location>
        <begin position="52"/>
        <end position="72"/>
    </location>
</feature>
<organism evidence="7 8">
    <name type="scientific">Leptospira tipperaryensis</name>
    <dbReference type="NCBI Taxonomy" id="2564040"/>
    <lineage>
        <taxon>Bacteria</taxon>
        <taxon>Pseudomonadati</taxon>
        <taxon>Spirochaetota</taxon>
        <taxon>Spirochaetia</taxon>
        <taxon>Leptospirales</taxon>
        <taxon>Leptospiraceae</taxon>
        <taxon>Leptospira</taxon>
    </lineage>
</organism>
<dbReference type="AlphaFoldDB" id="A0A1D7UY32"/>
<feature type="transmembrane region" description="Helical" evidence="6">
    <location>
        <begin position="578"/>
        <end position="600"/>
    </location>
</feature>
<evidence type="ECO:0000313" key="7">
    <source>
        <dbReference type="EMBL" id="AOP34480.1"/>
    </source>
</evidence>
<evidence type="ECO:0000256" key="6">
    <source>
        <dbReference type="SAM" id="Phobius"/>
    </source>
</evidence>
<evidence type="ECO:0000256" key="4">
    <source>
        <dbReference type="ARBA" id="ARBA00022989"/>
    </source>
</evidence>
<evidence type="ECO:0000256" key="3">
    <source>
        <dbReference type="ARBA" id="ARBA00022692"/>
    </source>
</evidence>
<dbReference type="InterPro" id="IPR015943">
    <property type="entry name" value="WD40/YVTN_repeat-like_dom_sf"/>
</dbReference>
<dbReference type="InterPro" id="IPR017039">
    <property type="entry name" value="Virul_fac_BrkB"/>
</dbReference>
<keyword evidence="8" id="KW-1185">Reference proteome</keyword>
<feature type="transmembrane region" description="Helical" evidence="6">
    <location>
        <begin position="545"/>
        <end position="566"/>
    </location>
</feature>
<protein>
    <submittedName>
        <fullName evidence="7">Ribonuclease BN</fullName>
    </submittedName>
</protein>
<dbReference type="EMBL" id="CP015217">
    <property type="protein sequence ID" value="AOP34480.1"/>
    <property type="molecule type" value="Genomic_DNA"/>
</dbReference>
<dbReference type="KEGG" id="laj:A0128_11845"/>
<feature type="transmembrane region" description="Helical" evidence="6">
    <location>
        <begin position="515"/>
        <end position="533"/>
    </location>
</feature>
<proteinExistence type="predicted"/>
<dbReference type="RefSeq" id="WP_069607707.1">
    <property type="nucleotide sequence ID" value="NZ_CP015217.1"/>
</dbReference>
<dbReference type="Pfam" id="PF03631">
    <property type="entry name" value="Virul_fac_BrkB"/>
    <property type="match status" value="2"/>
</dbReference>
<dbReference type="PANTHER" id="PTHR30213">
    <property type="entry name" value="INNER MEMBRANE PROTEIN YHJD"/>
    <property type="match status" value="1"/>
</dbReference>
<feature type="transmembrane region" description="Helical" evidence="6">
    <location>
        <begin position="21"/>
        <end position="40"/>
    </location>
</feature>
<evidence type="ECO:0000256" key="5">
    <source>
        <dbReference type="ARBA" id="ARBA00023136"/>
    </source>
</evidence>
<keyword evidence="3 6" id="KW-0812">Transmembrane</keyword>
<feature type="transmembrane region" description="Helical" evidence="6">
    <location>
        <begin position="156"/>
        <end position="177"/>
    </location>
</feature>
<reference evidence="7 8" key="1">
    <citation type="submission" date="2016-04" db="EMBL/GenBank/DDBJ databases">
        <title>Complete genome seqeunce of Leptospira alstonii serovar Room22.</title>
        <authorList>
            <person name="Nally J.E."/>
            <person name="Bayles D.O."/>
            <person name="Hurley D."/>
            <person name="Fanning S."/>
            <person name="McMahon B.J."/>
            <person name="Arent Z."/>
        </authorList>
    </citation>
    <scope>NUCLEOTIDE SEQUENCE [LARGE SCALE GENOMIC DNA]</scope>
    <source>
        <strain evidence="7 8">GWTS #1</strain>
    </source>
</reference>
<feature type="transmembrane region" description="Helical" evidence="6">
    <location>
        <begin position="117"/>
        <end position="136"/>
    </location>
</feature>
<name>A0A1D7UY32_9LEPT</name>
<sequence length="749" mass="84654">MLHILKPGWLTDSDKIPEKGFLRYFVLFLRVFVGSAYRFIKDDCLMQASGISYTTIVSLIPMLTVALSLITITSGLENRKEEIFDTINTFILQSNINVDINTYLETIGDLIDTASQIGAIGFVILVFSATAVLRSLETAFNGIWKIHSNRSLFQKLVFYFFVLAIGPLLFVIGEGVAEKTIDFFRPPHYFSMERDPSGKIWISGENGTLFRMDANLKKEYFIREDEIDFENMKCLDNLGGRLDFCKKPDISGSDFIKVKIRDGLIYVLSQKGVLLIKAIESSVWTLTSLEGVELKDIEVIESNNIFIVFKNGEVLHYIPEGISFKPIFKDRLKMNASKVYFPDPLNGYIADESGTVWTSNDKGFTFYPNRLTHLAFHDIHRTENGDIFLAGERGVIYRSKDGGNSWIETSHKRYNFIRIWSFTGMDQMELFAMDSLGHILISTDDGDHWNPFYTPMNGKLWANLLLERKENGKIRMLNVGEYRTISITESKDQKFATTLVTGGDSVFSIYSFLRILFPLSGIWLFFLSLYSLIPNTRVPLKASAVGAAVTGVIFLIFLWGFQVYLSSFSETTMIIYKALAAIPIFLLGVYSLSLIVLFGAEITASLQFRERYLAPLQSLETMHSSTSNEFRKLILTLKSAYQIQKDKKVPSSLHEIALVSRLKEEEIPVLTKKLCDLGFLSATKVNEFVPIAASADLSVGDIYRKIPEPLLTGDAGLKLFPSPLQSKVEKTEEKLQNDLDLIKFSDLIG</sequence>
<comment type="subcellular location">
    <subcellularLocation>
        <location evidence="1">Cell membrane</location>
        <topology evidence="1">Multi-pass membrane protein</topology>
    </subcellularLocation>
</comment>
<accession>A0A1D7UY32</accession>